<keyword evidence="2 4" id="KW-0863">Zinc-finger</keyword>
<dbReference type="Pfam" id="PF13445">
    <property type="entry name" value="zf-RING_UBOX"/>
    <property type="match status" value="1"/>
</dbReference>
<accession>A0A9P6BC25</accession>
<evidence type="ECO:0000313" key="7">
    <source>
        <dbReference type="EMBL" id="KAF9521282.1"/>
    </source>
</evidence>
<evidence type="ECO:0000256" key="4">
    <source>
        <dbReference type="PROSITE-ProRule" id="PRU00175"/>
    </source>
</evidence>
<gene>
    <name evidence="7" type="ORF">CPB83DRAFT_900897</name>
</gene>
<dbReference type="SMART" id="SM00184">
    <property type="entry name" value="RING"/>
    <property type="match status" value="1"/>
</dbReference>
<evidence type="ECO:0000256" key="2">
    <source>
        <dbReference type="ARBA" id="ARBA00022771"/>
    </source>
</evidence>
<dbReference type="InterPro" id="IPR013083">
    <property type="entry name" value="Znf_RING/FYVE/PHD"/>
</dbReference>
<protein>
    <recommendedName>
        <fullName evidence="6">RING-type domain-containing protein</fullName>
    </recommendedName>
</protein>
<proteinExistence type="predicted"/>
<dbReference type="GO" id="GO:0008270">
    <property type="term" value="F:zinc ion binding"/>
    <property type="evidence" value="ECO:0007669"/>
    <property type="project" value="UniProtKB-KW"/>
</dbReference>
<evidence type="ECO:0000259" key="6">
    <source>
        <dbReference type="PROSITE" id="PS50089"/>
    </source>
</evidence>
<dbReference type="EMBL" id="MU158162">
    <property type="protein sequence ID" value="KAF9521282.1"/>
    <property type="molecule type" value="Genomic_DNA"/>
</dbReference>
<evidence type="ECO:0000256" key="5">
    <source>
        <dbReference type="SAM" id="Coils"/>
    </source>
</evidence>
<keyword evidence="5" id="KW-0175">Coiled coil</keyword>
<reference evidence="7" key="1">
    <citation type="submission" date="2020-11" db="EMBL/GenBank/DDBJ databases">
        <authorList>
            <consortium name="DOE Joint Genome Institute"/>
            <person name="Ahrendt S."/>
            <person name="Riley R."/>
            <person name="Andreopoulos W."/>
            <person name="Labutti K."/>
            <person name="Pangilinan J."/>
            <person name="Ruiz-Duenas F.J."/>
            <person name="Barrasa J.M."/>
            <person name="Sanchez-Garcia M."/>
            <person name="Camarero S."/>
            <person name="Miyauchi S."/>
            <person name="Serrano A."/>
            <person name="Linde D."/>
            <person name="Babiker R."/>
            <person name="Drula E."/>
            <person name="Ayuso-Fernandez I."/>
            <person name="Pacheco R."/>
            <person name="Padilla G."/>
            <person name="Ferreira P."/>
            <person name="Barriuso J."/>
            <person name="Kellner H."/>
            <person name="Castanera R."/>
            <person name="Alfaro M."/>
            <person name="Ramirez L."/>
            <person name="Pisabarro A.G."/>
            <person name="Kuo A."/>
            <person name="Tritt A."/>
            <person name="Lipzen A."/>
            <person name="He G."/>
            <person name="Yan M."/>
            <person name="Ng V."/>
            <person name="Cullen D."/>
            <person name="Martin F."/>
            <person name="Rosso M.-N."/>
            <person name="Henrissat B."/>
            <person name="Hibbett D."/>
            <person name="Martinez A.T."/>
            <person name="Grigoriev I.V."/>
        </authorList>
    </citation>
    <scope>NUCLEOTIDE SEQUENCE</scope>
    <source>
        <strain evidence="7">CBS 506.95</strain>
    </source>
</reference>
<keyword evidence="1" id="KW-0479">Metal-binding</keyword>
<dbReference type="InterPro" id="IPR017907">
    <property type="entry name" value="Znf_RING_CS"/>
</dbReference>
<dbReference type="InterPro" id="IPR027370">
    <property type="entry name" value="Znf-RING_euk"/>
</dbReference>
<dbReference type="SUPFAM" id="SSF57850">
    <property type="entry name" value="RING/U-box"/>
    <property type="match status" value="1"/>
</dbReference>
<dbReference type="PROSITE" id="PS00518">
    <property type="entry name" value="ZF_RING_1"/>
    <property type="match status" value="1"/>
</dbReference>
<feature type="coiled-coil region" evidence="5">
    <location>
        <begin position="68"/>
        <end position="106"/>
    </location>
</feature>
<dbReference type="PROSITE" id="PS50089">
    <property type="entry name" value="ZF_RING_2"/>
    <property type="match status" value="1"/>
</dbReference>
<keyword evidence="3" id="KW-0862">Zinc</keyword>
<evidence type="ECO:0000256" key="1">
    <source>
        <dbReference type="ARBA" id="ARBA00022723"/>
    </source>
</evidence>
<comment type="caution">
    <text evidence="7">The sequence shown here is derived from an EMBL/GenBank/DDBJ whole genome shotgun (WGS) entry which is preliminary data.</text>
</comment>
<sequence>MTGSTESSDSDVEVSVVSAATIIQLQKQIQLLKHESRDSTRTMVALRGEFALRTEQLDAKQAELDHVIKEALAEISSLRIQHDKQMEQAVAQISSLENKLILAGQQLIESLECGICANEIQNPATLRDCGHTFCRNCLMEWFSKAQDKFMAANPGYDPLERFENLTVSQAYATIHELVISNGVRDIKLKNALPLSNYPPYECPFCRTLARSSPLCVFALDALHHQVITMAGLPVKQENGNHEDHNVSWNKFFVK</sequence>
<evidence type="ECO:0000313" key="8">
    <source>
        <dbReference type="Proteomes" id="UP000807306"/>
    </source>
</evidence>
<dbReference type="AlphaFoldDB" id="A0A9P6BC25"/>
<name>A0A9P6BC25_9AGAR</name>
<dbReference type="InterPro" id="IPR001841">
    <property type="entry name" value="Znf_RING"/>
</dbReference>
<keyword evidence="8" id="KW-1185">Reference proteome</keyword>
<dbReference type="Gene3D" id="3.30.40.10">
    <property type="entry name" value="Zinc/RING finger domain, C3HC4 (zinc finger)"/>
    <property type="match status" value="1"/>
</dbReference>
<dbReference type="OrthoDB" id="3219336at2759"/>
<dbReference type="Proteomes" id="UP000807306">
    <property type="component" value="Unassembled WGS sequence"/>
</dbReference>
<feature type="domain" description="RING-type" evidence="6">
    <location>
        <begin position="113"/>
        <end position="161"/>
    </location>
</feature>
<evidence type="ECO:0000256" key="3">
    <source>
        <dbReference type="ARBA" id="ARBA00022833"/>
    </source>
</evidence>
<organism evidence="7 8">
    <name type="scientific">Crepidotus variabilis</name>
    <dbReference type="NCBI Taxonomy" id="179855"/>
    <lineage>
        <taxon>Eukaryota</taxon>
        <taxon>Fungi</taxon>
        <taxon>Dikarya</taxon>
        <taxon>Basidiomycota</taxon>
        <taxon>Agaricomycotina</taxon>
        <taxon>Agaricomycetes</taxon>
        <taxon>Agaricomycetidae</taxon>
        <taxon>Agaricales</taxon>
        <taxon>Agaricineae</taxon>
        <taxon>Crepidotaceae</taxon>
        <taxon>Crepidotus</taxon>
    </lineage>
</organism>